<protein>
    <submittedName>
        <fullName evidence="3">Alpha/beta fold hydrolase</fullName>
    </submittedName>
</protein>
<keyword evidence="4" id="KW-1185">Reference proteome</keyword>
<accession>A0ABW3PGV6</accession>
<dbReference type="PANTHER" id="PTHR46118:SF4">
    <property type="entry name" value="PROTEIN ABHD11"/>
    <property type="match status" value="1"/>
</dbReference>
<dbReference type="PROSITE" id="PS51257">
    <property type="entry name" value="PROKAR_LIPOPROTEIN"/>
    <property type="match status" value="1"/>
</dbReference>
<dbReference type="EMBL" id="JBHTLH010000012">
    <property type="protein sequence ID" value="MFD1124679.1"/>
    <property type="molecule type" value="Genomic_DNA"/>
</dbReference>
<reference evidence="4" key="1">
    <citation type="journal article" date="2019" name="Int. J. Syst. Evol. Microbiol.">
        <title>The Global Catalogue of Microorganisms (GCM) 10K type strain sequencing project: providing services to taxonomists for standard genome sequencing and annotation.</title>
        <authorList>
            <consortium name="The Broad Institute Genomics Platform"/>
            <consortium name="The Broad Institute Genome Sequencing Center for Infectious Disease"/>
            <person name="Wu L."/>
            <person name="Ma J."/>
        </authorList>
    </citation>
    <scope>NUCLEOTIDE SEQUENCE [LARGE SCALE GENOMIC DNA]</scope>
    <source>
        <strain evidence="4">CCUG 71848</strain>
    </source>
</reference>
<sequence length="262" mass="29515">MAKFQTSDHVRLEYDDLGSGIPVVILTGIGGCRQIWTNQIAQLTASGFRVINVDARNQGASQRTSKGLRISRHAMDVYELIHHLKLERPFLLGNSMGAATFFAYVSLVGDDGIRGLIDVDQSPKMINDETWSYGFHNLTWETFPELLKFPLGPATNQPLGDQLYREVKQAQRAHPYDPDLNRPLLIDHAFQDWRDVIHQFDRPLLVIAGQKSPYFNPAFAAETAKMAEFGQSVVVSECGHIVMAEQPQRFNHVLMSFIESNC</sequence>
<organism evidence="3 4">
    <name type="scientific">Lentilactobacillus raoultii</name>
    <dbReference type="NCBI Taxonomy" id="1987503"/>
    <lineage>
        <taxon>Bacteria</taxon>
        <taxon>Bacillati</taxon>
        <taxon>Bacillota</taxon>
        <taxon>Bacilli</taxon>
        <taxon>Lactobacillales</taxon>
        <taxon>Lactobacillaceae</taxon>
        <taxon>Lentilactobacillus</taxon>
    </lineage>
</organism>
<evidence type="ECO:0000256" key="1">
    <source>
        <dbReference type="ARBA" id="ARBA00022801"/>
    </source>
</evidence>
<gene>
    <name evidence="3" type="ORF">ACFQ22_04785</name>
</gene>
<dbReference type="RefSeq" id="WP_121979595.1">
    <property type="nucleotide sequence ID" value="NZ_JBHTLH010000012.1"/>
</dbReference>
<feature type="domain" description="AB hydrolase-1" evidence="2">
    <location>
        <begin position="22"/>
        <end position="166"/>
    </location>
</feature>
<dbReference type="InterPro" id="IPR000073">
    <property type="entry name" value="AB_hydrolase_1"/>
</dbReference>
<dbReference type="Gene3D" id="3.40.50.1820">
    <property type="entry name" value="alpha/beta hydrolase"/>
    <property type="match status" value="1"/>
</dbReference>
<dbReference type="GO" id="GO:0016787">
    <property type="term" value="F:hydrolase activity"/>
    <property type="evidence" value="ECO:0007669"/>
    <property type="project" value="UniProtKB-KW"/>
</dbReference>
<dbReference type="SUPFAM" id="SSF53474">
    <property type="entry name" value="alpha/beta-Hydrolases"/>
    <property type="match status" value="1"/>
</dbReference>
<dbReference type="PANTHER" id="PTHR46118">
    <property type="entry name" value="PROTEIN ABHD11"/>
    <property type="match status" value="1"/>
</dbReference>
<evidence type="ECO:0000313" key="3">
    <source>
        <dbReference type="EMBL" id="MFD1124679.1"/>
    </source>
</evidence>
<dbReference type="Proteomes" id="UP001597156">
    <property type="component" value="Unassembled WGS sequence"/>
</dbReference>
<name>A0ABW3PGV6_9LACO</name>
<proteinExistence type="predicted"/>
<dbReference type="InterPro" id="IPR029058">
    <property type="entry name" value="AB_hydrolase_fold"/>
</dbReference>
<dbReference type="Pfam" id="PF00561">
    <property type="entry name" value="Abhydrolase_1"/>
    <property type="match status" value="1"/>
</dbReference>
<evidence type="ECO:0000313" key="4">
    <source>
        <dbReference type="Proteomes" id="UP001597156"/>
    </source>
</evidence>
<comment type="caution">
    <text evidence="3">The sequence shown here is derived from an EMBL/GenBank/DDBJ whole genome shotgun (WGS) entry which is preliminary data.</text>
</comment>
<evidence type="ECO:0000259" key="2">
    <source>
        <dbReference type="Pfam" id="PF00561"/>
    </source>
</evidence>
<keyword evidence="1 3" id="KW-0378">Hydrolase</keyword>